<protein>
    <submittedName>
        <fullName evidence="1">Uncharacterized protein</fullName>
    </submittedName>
</protein>
<accession>A0AAP0P2G7</accession>
<comment type="caution">
    <text evidence="1">The sequence shown here is derived from an EMBL/GenBank/DDBJ whole genome shotgun (WGS) entry which is preliminary data.</text>
</comment>
<dbReference type="AlphaFoldDB" id="A0AAP0P2G7"/>
<dbReference type="Proteomes" id="UP001419268">
    <property type="component" value="Unassembled WGS sequence"/>
</dbReference>
<name>A0AAP0P2G7_9MAGN</name>
<dbReference type="EMBL" id="JBBNAG010000006">
    <property type="protein sequence ID" value="KAK9126235.1"/>
    <property type="molecule type" value="Genomic_DNA"/>
</dbReference>
<evidence type="ECO:0000313" key="1">
    <source>
        <dbReference type="EMBL" id="KAK9126235.1"/>
    </source>
</evidence>
<reference evidence="1 2" key="1">
    <citation type="submission" date="2024-01" db="EMBL/GenBank/DDBJ databases">
        <title>Genome assemblies of Stephania.</title>
        <authorList>
            <person name="Yang L."/>
        </authorList>
    </citation>
    <scope>NUCLEOTIDE SEQUENCE [LARGE SCALE GENOMIC DNA]</scope>
    <source>
        <strain evidence="1">JXDWG</strain>
        <tissue evidence="1">Leaf</tissue>
    </source>
</reference>
<keyword evidence="2" id="KW-1185">Reference proteome</keyword>
<sequence length="96" mass="10360">MLRQGSLSSFPSHLSLPLARQVAPCLPPAPPSLIAFAIRIAPSTSPLFSFSWRRSSKQPLLLLPTRHLFSLANLYAVSRPLPSLHALNTAALLAPP</sequence>
<gene>
    <name evidence="1" type="ORF">Scep_015081</name>
</gene>
<evidence type="ECO:0000313" key="2">
    <source>
        <dbReference type="Proteomes" id="UP001419268"/>
    </source>
</evidence>
<organism evidence="1 2">
    <name type="scientific">Stephania cephalantha</name>
    <dbReference type="NCBI Taxonomy" id="152367"/>
    <lineage>
        <taxon>Eukaryota</taxon>
        <taxon>Viridiplantae</taxon>
        <taxon>Streptophyta</taxon>
        <taxon>Embryophyta</taxon>
        <taxon>Tracheophyta</taxon>
        <taxon>Spermatophyta</taxon>
        <taxon>Magnoliopsida</taxon>
        <taxon>Ranunculales</taxon>
        <taxon>Menispermaceae</taxon>
        <taxon>Menispermoideae</taxon>
        <taxon>Cissampelideae</taxon>
        <taxon>Stephania</taxon>
    </lineage>
</organism>
<proteinExistence type="predicted"/>